<organism evidence="2 3">
    <name type="scientific">Danxiaibacter flavus</name>
    <dbReference type="NCBI Taxonomy" id="3049108"/>
    <lineage>
        <taxon>Bacteria</taxon>
        <taxon>Pseudomonadati</taxon>
        <taxon>Bacteroidota</taxon>
        <taxon>Chitinophagia</taxon>
        <taxon>Chitinophagales</taxon>
        <taxon>Chitinophagaceae</taxon>
        <taxon>Danxiaibacter</taxon>
    </lineage>
</organism>
<evidence type="ECO:0000313" key="2">
    <source>
        <dbReference type="EMBL" id="MEX6688814.1"/>
    </source>
</evidence>
<gene>
    <name evidence="2" type="ORF">QTN47_15005</name>
</gene>
<feature type="transmembrane region" description="Helical" evidence="1">
    <location>
        <begin position="21"/>
        <end position="42"/>
    </location>
</feature>
<sequence length="137" mass="15560">MYRINVLTIWLKKQIKKEQDSSYKAIYSIILGLAVGLFAGFLSQDVAFSSVITKIGGLGISITTIVSVFYYLHKYDEIETRKSDFLTHISDVIDNQEDAENHEDKALYLSEIKPEILQDIIIDILKNKITETTSSPQ</sequence>
<keyword evidence="1" id="KW-0812">Transmembrane</keyword>
<name>A0ABV3ZI38_9BACT</name>
<evidence type="ECO:0000313" key="3">
    <source>
        <dbReference type="Proteomes" id="UP001560573"/>
    </source>
</evidence>
<feature type="transmembrane region" description="Helical" evidence="1">
    <location>
        <begin position="48"/>
        <end position="72"/>
    </location>
</feature>
<dbReference type="EMBL" id="JAULBC010000004">
    <property type="protein sequence ID" value="MEX6688814.1"/>
    <property type="molecule type" value="Genomic_DNA"/>
</dbReference>
<comment type="caution">
    <text evidence="2">The sequence shown here is derived from an EMBL/GenBank/DDBJ whole genome shotgun (WGS) entry which is preliminary data.</text>
</comment>
<accession>A0ABV3ZI38</accession>
<protein>
    <recommendedName>
        <fullName evidence="4">DUF4231 domain-containing protein</fullName>
    </recommendedName>
</protein>
<dbReference type="Proteomes" id="UP001560573">
    <property type="component" value="Unassembled WGS sequence"/>
</dbReference>
<keyword evidence="1" id="KW-1133">Transmembrane helix</keyword>
<reference evidence="2 3" key="1">
    <citation type="submission" date="2023-07" db="EMBL/GenBank/DDBJ databases">
        <authorList>
            <person name="Lian W.-H."/>
        </authorList>
    </citation>
    <scope>NUCLEOTIDE SEQUENCE [LARGE SCALE GENOMIC DNA]</scope>
    <source>
        <strain evidence="2 3">SYSU DXS3180</strain>
    </source>
</reference>
<keyword evidence="1" id="KW-0472">Membrane</keyword>
<keyword evidence="3" id="KW-1185">Reference proteome</keyword>
<evidence type="ECO:0008006" key="4">
    <source>
        <dbReference type="Google" id="ProtNLM"/>
    </source>
</evidence>
<dbReference type="RefSeq" id="WP_369330221.1">
    <property type="nucleotide sequence ID" value="NZ_JAULBC010000004.1"/>
</dbReference>
<proteinExistence type="predicted"/>
<evidence type="ECO:0000256" key="1">
    <source>
        <dbReference type="SAM" id="Phobius"/>
    </source>
</evidence>